<proteinExistence type="predicted"/>
<evidence type="ECO:0000313" key="2">
    <source>
        <dbReference type="Proteomes" id="UP001159641"/>
    </source>
</evidence>
<sequence>MGELAQLPWWRRLKWRWLRRLLQLQQLRARGFGGGAGGLGCAVRTPARGPGCWGGASLVVGTPAWGSPGEARGGEKGRKDEHVEQEPALLFVTLLPRLLVSLAPSGDPPRKSLPALFP</sequence>
<dbReference type="EMBL" id="JAIQCJ010002406">
    <property type="protein sequence ID" value="KAJ8776439.1"/>
    <property type="molecule type" value="Genomic_DNA"/>
</dbReference>
<protein>
    <submittedName>
        <fullName evidence="1">Uncharacterized protein</fullName>
    </submittedName>
</protein>
<comment type="caution">
    <text evidence="1">The sequence shown here is derived from an EMBL/GenBank/DDBJ whole genome shotgun (WGS) entry which is preliminary data.</text>
</comment>
<evidence type="ECO:0000313" key="1">
    <source>
        <dbReference type="EMBL" id="KAJ8776439.1"/>
    </source>
</evidence>
<reference evidence="1 2" key="1">
    <citation type="submission" date="2022-11" db="EMBL/GenBank/DDBJ databases">
        <title>Whole genome sequence of Eschrichtius robustus ER-17-0199.</title>
        <authorList>
            <person name="Bruniche-Olsen A."/>
            <person name="Black A.N."/>
            <person name="Fields C.J."/>
            <person name="Walden K."/>
            <person name="Dewoody J.A."/>
        </authorList>
    </citation>
    <scope>NUCLEOTIDE SEQUENCE [LARGE SCALE GENOMIC DNA]</scope>
    <source>
        <strain evidence="1">ER-17-0199</strain>
        <tissue evidence="1">Blubber</tissue>
    </source>
</reference>
<gene>
    <name evidence="1" type="ORF">J1605_015462</name>
</gene>
<keyword evidence="2" id="KW-1185">Reference proteome</keyword>
<accession>A0AB34GAB6</accession>
<dbReference type="AlphaFoldDB" id="A0AB34GAB6"/>
<dbReference type="Proteomes" id="UP001159641">
    <property type="component" value="Unassembled WGS sequence"/>
</dbReference>
<name>A0AB34GAB6_ESCRO</name>
<organism evidence="1 2">
    <name type="scientific">Eschrichtius robustus</name>
    <name type="common">California gray whale</name>
    <name type="synonym">Eschrichtius gibbosus</name>
    <dbReference type="NCBI Taxonomy" id="9764"/>
    <lineage>
        <taxon>Eukaryota</taxon>
        <taxon>Metazoa</taxon>
        <taxon>Chordata</taxon>
        <taxon>Craniata</taxon>
        <taxon>Vertebrata</taxon>
        <taxon>Euteleostomi</taxon>
        <taxon>Mammalia</taxon>
        <taxon>Eutheria</taxon>
        <taxon>Laurasiatheria</taxon>
        <taxon>Artiodactyla</taxon>
        <taxon>Whippomorpha</taxon>
        <taxon>Cetacea</taxon>
        <taxon>Mysticeti</taxon>
        <taxon>Eschrichtiidae</taxon>
        <taxon>Eschrichtius</taxon>
    </lineage>
</organism>